<evidence type="ECO:0000256" key="1">
    <source>
        <dbReference type="ARBA" id="ARBA00022737"/>
    </source>
</evidence>
<gene>
    <name evidence="4" type="ORF">NDI37_09165</name>
</gene>
<evidence type="ECO:0000256" key="2">
    <source>
        <dbReference type="ARBA" id="ARBA00022803"/>
    </source>
</evidence>
<proteinExistence type="predicted"/>
<dbReference type="Gene3D" id="1.25.40.10">
    <property type="entry name" value="Tetratricopeptide repeat domain"/>
    <property type="match status" value="1"/>
</dbReference>
<keyword evidence="3" id="KW-0812">Transmembrane</keyword>
<evidence type="ECO:0000313" key="4">
    <source>
        <dbReference type="EMBL" id="MEP0864638.1"/>
    </source>
</evidence>
<reference evidence="4 5" key="1">
    <citation type="submission" date="2022-04" db="EMBL/GenBank/DDBJ databases">
        <title>Positive selection, recombination, and allopatry shape intraspecific diversity of widespread and dominant cyanobacteria.</title>
        <authorList>
            <person name="Wei J."/>
            <person name="Shu W."/>
            <person name="Hu C."/>
        </authorList>
    </citation>
    <scope>NUCLEOTIDE SEQUENCE [LARGE SCALE GENOMIC DNA]</scope>
    <source>
        <strain evidence="4 5">GB2-A5</strain>
    </source>
</reference>
<dbReference type="PANTHER" id="PTHR44943:SF8">
    <property type="entry name" value="TPR REPEAT-CONTAINING PROTEIN MJ0263"/>
    <property type="match status" value="1"/>
</dbReference>
<dbReference type="SUPFAM" id="SSF48439">
    <property type="entry name" value="Protein prenylyltransferase"/>
    <property type="match status" value="1"/>
</dbReference>
<comment type="caution">
    <text evidence="4">The sequence shown here is derived from an EMBL/GenBank/DDBJ whole genome shotgun (WGS) entry which is preliminary data.</text>
</comment>
<dbReference type="PANTHER" id="PTHR44943">
    <property type="entry name" value="CELLULOSE SYNTHASE OPERON PROTEIN C"/>
    <property type="match status" value="1"/>
</dbReference>
<protein>
    <submittedName>
        <fullName evidence="4">Tetratricopeptide repeat protein</fullName>
    </submittedName>
</protein>
<keyword evidence="1" id="KW-0677">Repeat</keyword>
<dbReference type="Pfam" id="PF13432">
    <property type="entry name" value="TPR_16"/>
    <property type="match status" value="2"/>
</dbReference>
<dbReference type="InterPro" id="IPR019734">
    <property type="entry name" value="TPR_rpt"/>
</dbReference>
<dbReference type="SMART" id="SM00028">
    <property type="entry name" value="TPR"/>
    <property type="match status" value="6"/>
</dbReference>
<keyword evidence="3" id="KW-1133">Transmembrane helix</keyword>
<feature type="transmembrane region" description="Helical" evidence="3">
    <location>
        <begin position="267"/>
        <end position="293"/>
    </location>
</feature>
<dbReference type="Proteomes" id="UP001442494">
    <property type="component" value="Unassembled WGS sequence"/>
</dbReference>
<feature type="transmembrane region" description="Helical" evidence="3">
    <location>
        <begin position="336"/>
        <end position="354"/>
    </location>
</feature>
<evidence type="ECO:0000313" key="5">
    <source>
        <dbReference type="Proteomes" id="UP001442494"/>
    </source>
</evidence>
<organism evidence="4 5">
    <name type="scientific">Funiculus sociatus GB2-A5</name>
    <dbReference type="NCBI Taxonomy" id="2933946"/>
    <lineage>
        <taxon>Bacteria</taxon>
        <taxon>Bacillati</taxon>
        <taxon>Cyanobacteriota</taxon>
        <taxon>Cyanophyceae</taxon>
        <taxon>Coleofasciculales</taxon>
        <taxon>Coleofasciculaceae</taxon>
        <taxon>Funiculus</taxon>
    </lineage>
</organism>
<accession>A0ABV0JMI1</accession>
<keyword evidence="2" id="KW-0802">TPR repeat</keyword>
<evidence type="ECO:0000256" key="3">
    <source>
        <dbReference type="SAM" id="Phobius"/>
    </source>
</evidence>
<keyword evidence="3" id="KW-0472">Membrane</keyword>
<keyword evidence="5" id="KW-1185">Reference proteome</keyword>
<feature type="transmembrane region" description="Helical" evidence="3">
    <location>
        <begin position="313"/>
        <end position="330"/>
    </location>
</feature>
<dbReference type="RefSeq" id="WP_190421642.1">
    <property type="nucleotide sequence ID" value="NZ_JAMPKK010000015.1"/>
</dbReference>
<sequence length="420" mass="47178">MGVHLERAQLLIGQSRYEMAEKELRQELSQSPDSAIAHALLGLCLSYRQKHQEATQEAQLAIGLAPDWAYAHYILAYILCDREHLRDAEISLAEAIRIDPANSGYFALRSRIRYNQRLWQEALNAAQQGLAIDPEDVECLNYHALALSQLGRAQEAKTAIEDAIAKDPENASSYASLGWILLTQGKNPNKASESFREALRLNPTFEWARQGIVEAMKAKNPIYRVMLRYFLFCSRLDNRPRLLFSIGLYFVFRLLVGGLAVANLNPLLWLIGIAYISFVVLTWIADPLFTLLLRFDNFGRLILSEEEINKSNLFGGLSLCIIIAVAAWFTTKNPNVLAAAISLIWFLLPVSATLQCPAGSARKFMTIYTIILAIAWLMIVVLQLLEYPSILTTIFFSVFFLGGMLSTWVANALMGVKQNK</sequence>
<feature type="transmembrane region" description="Helical" evidence="3">
    <location>
        <begin position="242"/>
        <end position="261"/>
    </location>
</feature>
<feature type="transmembrane region" description="Helical" evidence="3">
    <location>
        <begin position="366"/>
        <end position="385"/>
    </location>
</feature>
<name>A0ABV0JMI1_9CYAN</name>
<feature type="transmembrane region" description="Helical" evidence="3">
    <location>
        <begin position="391"/>
        <end position="414"/>
    </location>
</feature>
<dbReference type="InterPro" id="IPR011990">
    <property type="entry name" value="TPR-like_helical_dom_sf"/>
</dbReference>
<dbReference type="EMBL" id="JAMPKK010000015">
    <property type="protein sequence ID" value="MEP0864638.1"/>
    <property type="molecule type" value="Genomic_DNA"/>
</dbReference>
<dbReference type="InterPro" id="IPR051685">
    <property type="entry name" value="Ycf3/AcsC/BcsC/TPR_MFPF"/>
</dbReference>